<dbReference type="Gene3D" id="1.10.472.10">
    <property type="entry name" value="Cyclin-like"/>
    <property type="match status" value="2"/>
</dbReference>
<feature type="compositionally biased region" description="Acidic residues" evidence="4">
    <location>
        <begin position="522"/>
        <end position="531"/>
    </location>
</feature>
<feature type="compositionally biased region" description="Basic and acidic residues" evidence="4">
    <location>
        <begin position="1"/>
        <end position="11"/>
    </location>
</feature>
<proteinExistence type="inferred from homology"/>
<feature type="compositionally biased region" description="Low complexity" evidence="4">
    <location>
        <begin position="31"/>
        <end position="51"/>
    </location>
</feature>
<feature type="compositionally biased region" description="Basic and acidic residues" evidence="4">
    <location>
        <begin position="500"/>
        <end position="514"/>
    </location>
</feature>
<feature type="region of interest" description="Disordered" evidence="4">
    <location>
        <begin position="1"/>
        <end position="115"/>
    </location>
</feature>
<feature type="compositionally biased region" description="Polar residues" evidence="4">
    <location>
        <begin position="373"/>
        <end position="399"/>
    </location>
</feature>
<feature type="compositionally biased region" description="Basic and acidic residues" evidence="4">
    <location>
        <begin position="401"/>
        <end position="412"/>
    </location>
</feature>
<dbReference type="InterPro" id="IPR043198">
    <property type="entry name" value="Cyclin/Ssn8"/>
</dbReference>
<comment type="caution">
    <text evidence="7">The sequence shown here is derived from an EMBL/GenBank/DDBJ whole genome shotgun (WGS) entry which is preliminary data.</text>
</comment>
<dbReference type="InterPro" id="IPR013763">
    <property type="entry name" value="Cyclin-like_dom"/>
</dbReference>
<sequence>MASIDRYRPPAREGYQPPTRPPHNNQHHQLSSTTTSANAANTTSNGARSASRSSKSPIKRRDVPPAVPTPPPHVHYPPPPAHTNSSHLSPRPRSRSVRSPERTATEPAARKSMAANQWLFTHDEVNSSPSIAEGMPPAEERLRRAKGVNFIYNVGIMLNLPQLTLYVAGVFFHRFYMRCSMDEKRGIHHYNIAATALFLANKTEENGAKTKNIIIAVAKVAQKNANLIIDEQSKEYWRWRDSILSYEEVMLEYLTFDLSITHPYQILYKLLEDLNCIHNKDLRKSAWTFCNDSCLSVLPLLVESRDVALSSIFFASTITKQTIPDVGGKPWWIALEGSEARMSQACNVMVEFYKENPLRKADNPYQGSPGFNFDSTRYTGEGSSTNVSPRTENRTQSPEPGSKERANGHSNDETAGDSAAKGMANGSSNDANDEANDDAMDIDESSKGGSFANPESQGPQQTGPGDSDTALKEAANDPATHEHTTQDDSRNAGGFPSPAKRKEHEPVSDENRDQKRPRRDSEEDEGEVLDE</sequence>
<evidence type="ECO:0000313" key="8">
    <source>
        <dbReference type="Proteomes" id="UP001446871"/>
    </source>
</evidence>
<dbReference type="PANTHER" id="PTHR10026">
    <property type="entry name" value="CYCLIN"/>
    <property type="match status" value="1"/>
</dbReference>
<evidence type="ECO:0000256" key="3">
    <source>
        <dbReference type="RuleBase" id="RU000383"/>
    </source>
</evidence>
<feature type="compositionally biased region" description="Polar residues" evidence="4">
    <location>
        <begin position="453"/>
        <end position="464"/>
    </location>
</feature>
<evidence type="ECO:0000259" key="6">
    <source>
        <dbReference type="SMART" id="SM00385"/>
    </source>
</evidence>
<keyword evidence="5" id="KW-1133">Transmembrane helix</keyword>
<gene>
    <name evidence="7" type="ORF">PG996_012947</name>
</gene>
<feature type="compositionally biased region" description="Pro residues" evidence="4">
    <location>
        <begin position="65"/>
        <end position="81"/>
    </location>
</feature>
<dbReference type="SMART" id="SM00385">
    <property type="entry name" value="CYCLIN"/>
    <property type="match status" value="1"/>
</dbReference>
<feature type="transmembrane region" description="Helical" evidence="5">
    <location>
        <begin position="150"/>
        <end position="172"/>
    </location>
</feature>
<feature type="compositionally biased region" description="Basic and acidic residues" evidence="4">
    <location>
        <begin position="469"/>
        <end position="490"/>
    </location>
</feature>
<reference evidence="7 8" key="1">
    <citation type="submission" date="2023-01" db="EMBL/GenBank/DDBJ databases">
        <title>Analysis of 21 Apiospora genomes using comparative genomics revels a genus with tremendous synthesis potential of carbohydrate active enzymes and secondary metabolites.</title>
        <authorList>
            <person name="Sorensen T."/>
        </authorList>
    </citation>
    <scope>NUCLEOTIDE SEQUENCE [LARGE SCALE GENOMIC DNA]</scope>
    <source>
        <strain evidence="7 8">CBS 83171</strain>
    </source>
</reference>
<evidence type="ECO:0000256" key="2">
    <source>
        <dbReference type="ARBA" id="ARBA00014912"/>
    </source>
</evidence>
<evidence type="ECO:0000256" key="4">
    <source>
        <dbReference type="SAM" id="MobiDB-lite"/>
    </source>
</evidence>
<dbReference type="SUPFAM" id="SSF47954">
    <property type="entry name" value="Cyclin-like"/>
    <property type="match status" value="2"/>
</dbReference>
<feature type="domain" description="Cyclin-like" evidence="6">
    <location>
        <begin position="149"/>
        <end position="252"/>
    </location>
</feature>
<evidence type="ECO:0000313" key="7">
    <source>
        <dbReference type="EMBL" id="KAK8053646.1"/>
    </source>
</evidence>
<keyword evidence="5" id="KW-0472">Membrane</keyword>
<dbReference type="Proteomes" id="UP001446871">
    <property type="component" value="Unassembled WGS sequence"/>
</dbReference>
<dbReference type="CDD" id="cd20546">
    <property type="entry name" value="CYCLIN_SpCG1C_ScCTK2-like_rpt2"/>
    <property type="match status" value="1"/>
</dbReference>
<protein>
    <recommendedName>
        <fullName evidence="2">RNA polymerase II holoenzyme cyclin-like subunit</fullName>
    </recommendedName>
</protein>
<dbReference type="InterPro" id="IPR006671">
    <property type="entry name" value="Cyclin_N"/>
</dbReference>
<keyword evidence="8" id="KW-1185">Reference proteome</keyword>
<evidence type="ECO:0000256" key="1">
    <source>
        <dbReference type="ARBA" id="ARBA00008638"/>
    </source>
</evidence>
<keyword evidence="3" id="KW-0195">Cyclin</keyword>
<dbReference type="EMBL" id="JAQQWM010000008">
    <property type="protein sequence ID" value="KAK8053646.1"/>
    <property type="molecule type" value="Genomic_DNA"/>
</dbReference>
<feature type="compositionally biased region" description="Acidic residues" evidence="4">
    <location>
        <begin position="431"/>
        <end position="443"/>
    </location>
</feature>
<accession>A0ABR1U673</accession>
<name>A0ABR1U673_9PEZI</name>
<feature type="region of interest" description="Disordered" evidence="4">
    <location>
        <begin position="359"/>
        <end position="531"/>
    </location>
</feature>
<evidence type="ECO:0000256" key="5">
    <source>
        <dbReference type="SAM" id="Phobius"/>
    </source>
</evidence>
<organism evidence="7 8">
    <name type="scientific">Apiospora saccharicola</name>
    <dbReference type="NCBI Taxonomy" id="335842"/>
    <lineage>
        <taxon>Eukaryota</taxon>
        <taxon>Fungi</taxon>
        <taxon>Dikarya</taxon>
        <taxon>Ascomycota</taxon>
        <taxon>Pezizomycotina</taxon>
        <taxon>Sordariomycetes</taxon>
        <taxon>Xylariomycetidae</taxon>
        <taxon>Amphisphaeriales</taxon>
        <taxon>Apiosporaceae</taxon>
        <taxon>Apiospora</taxon>
    </lineage>
</organism>
<keyword evidence="5" id="KW-0812">Transmembrane</keyword>
<dbReference type="InterPro" id="IPR036915">
    <property type="entry name" value="Cyclin-like_sf"/>
</dbReference>
<dbReference type="Pfam" id="PF00134">
    <property type="entry name" value="Cyclin_N"/>
    <property type="match status" value="1"/>
</dbReference>
<comment type="similarity">
    <text evidence="1">Belongs to the cyclin family. Cyclin C subfamily.</text>
</comment>